<evidence type="ECO:0000256" key="4">
    <source>
        <dbReference type="ARBA" id="ARBA00022452"/>
    </source>
</evidence>
<dbReference type="Proteomes" id="UP000469734">
    <property type="component" value="Unassembled WGS sequence"/>
</dbReference>
<dbReference type="GO" id="GO:0044718">
    <property type="term" value="P:siderophore transmembrane transport"/>
    <property type="evidence" value="ECO:0007669"/>
    <property type="project" value="TreeGrafter"/>
</dbReference>
<dbReference type="GO" id="GO:0015344">
    <property type="term" value="F:siderophore uptake transmembrane transporter activity"/>
    <property type="evidence" value="ECO:0007669"/>
    <property type="project" value="TreeGrafter"/>
</dbReference>
<feature type="domain" description="TonB-dependent transporter Oar-like beta-barrel" evidence="10">
    <location>
        <begin position="333"/>
        <end position="626"/>
    </location>
</feature>
<feature type="domain" description="TonB-dependent receptor plug" evidence="9">
    <location>
        <begin position="136"/>
        <end position="229"/>
    </location>
</feature>
<keyword evidence="3" id="KW-0813">Transport</keyword>
<dbReference type="AlphaFoldDB" id="A0A7X4KE60"/>
<evidence type="ECO:0000313" key="11">
    <source>
        <dbReference type="EMBL" id="MYM71001.1"/>
    </source>
</evidence>
<name>A0A7X4KE60_9BURK</name>
<evidence type="ECO:0000256" key="7">
    <source>
        <dbReference type="ARBA" id="ARBA00023170"/>
    </source>
</evidence>
<dbReference type="EMBL" id="WWCR01000001">
    <property type="protein sequence ID" value="MYM71001.1"/>
    <property type="molecule type" value="Genomic_DNA"/>
</dbReference>
<keyword evidence="5" id="KW-0812">Transmembrane</keyword>
<dbReference type="InterPro" id="IPR057601">
    <property type="entry name" value="Oar-like_b-barrel"/>
</dbReference>
<dbReference type="Pfam" id="PF13620">
    <property type="entry name" value="CarboxypepD_reg"/>
    <property type="match status" value="1"/>
</dbReference>
<evidence type="ECO:0000259" key="10">
    <source>
        <dbReference type="Pfam" id="PF25183"/>
    </source>
</evidence>
<gene>
    <name evidence="12" type="ORF">GTP55_04455</name>
    <name evidence="11" type="ORF">GTP56_02155</name>
</gene>
<evidence type="ECO:0000313" key="12">
    <source>
        <dbReference type="EMBL" id="MYN38620.1"/>
    </source>
</evidence>
<protein>
    <submittedName>
        <fullName evidence="11">TonB-dependent receptor</fullName>
    </submittedName>
</protein>
<dbReference type="Proteomes" id="UP000466332">
    <property type="component" value="Unassembled WGS sequence"/>
</dbReference>
<organism evidence="11 14">
    <name type="scientific">Duganella margarita</name>
    <dbReference type="NCBI Taxonomy" id="2692170"/>
    <lineage>
        <taxon>Bacteria</taxon>
        <taxon>Pseudomonadati</taxon>
        <taxon>Pseudomonadota</taxon>
        <taxon>Betaproteobacteria</taxon>
        <taxon>Burkholderiales</taxon>
        <taxon>Oxalobacteraceae</taxon>
        <taxon>Telluria group</taxon>
        <taxon>Duganella</taxon>
    </lineage>
</organism>
<dbReference type="EMBL" id="WWCS01000002">
    <property type="protein sequence ID" value="MYN38620.1"/>
    <property type="molecule type" value="Genomic_DNA"/>
</dbReference>
<proteinExistence type="inferred from homology"/>
<dbReference type="Gene3D" id="2.170.130.10">
    <property type="entry name" value="TonB-dependent receptor, plug domain"/>
    <property type="match status" value="1"/>
</dbReference>
<dbReference type="GO" id="GO:0030246">
    <property type="term" value="F:carbohydrate binding"/>
    <property type="evidence" value="ECO:0007669"/>
    <property type="project" value="InterPro"/>
</dbReference>
<dbReference type="PANTHER" id="PTHR30069">
    <property type="entry name" value="TONB-DEPENDENT OUTER MEMBRANE RECEPTOR"/>
    <property type="match status" value="1"/>
</dbReference>
<dbReference type="SUPFAM" id="SSF49452">
    <property type="entry name" value="Starch-binding domain-like"/>
    <property type="match status" value="1"/>
</dbReference>
<evidence type="ECO:0000256" key="1">
    <source>
        <dbReference type="ARBA" id="ARBA00004571"/>
    </source>
</evidence>
<dbReference type="SUPFAM" id="SSF56935">
    <property type="entry name" value="Porins"/>
    <property type="match status" value="1"/>
</dbReference>
<evidence type="ECO:0000256" key="5">
    <source>
        <dbReference type="ARBA" id="ARBA00022692"/>
    </source>
</evidence>
<dbReference type="InterPro" id="IPR013784">
    <property type="entry name" value="Carb-bd-like_fold"/>
</dbReference>
<keyword evidence="13" id="KW-1185">Reference proteome</keyword>
<evidence type="ECO:0000259" key="9">
    <source>
        <dbReference type="Pfam" id="PF07715"/>
    </source>
</evidence>
<comment type="similarity">
    <text evidence="2">Belongs to the TonB-dependent receptor family.</text>
</comment>
<evidence type="ECO:0000256" key="6">
    <source>
        <dbReference type="ARBA" id="ARBA00023136"/>
    </source>
</evidence>
<accession>A0A7X4KE60</accession>
<dbReference type="InterPro" id="IPR036942">
    <property type="entry name" value="Beta-barrel_TonB_sf"/>
</dbReference>
<evidence type="ECO:0000313" key="13">
    <source>
        <dbReference type="Proteomes" id="UP000466332"/>
    </source>
</evidence>
<sequence length="1059" mass="112985">MLRKTVIARALTIAFGSVIVAAGVVQPVMAQSNSSGNIYGSIDAPAGASVSLTNTETGLKRAISLDASGRYQATALPAGHYRVELLRDGKVAQTTEVDVLAGQGANASFTAAAVQAVQVTGRRNRIDVSNTNNGAIFTAKELEKLPVAQTLNAIVLLAPNTTKGDSAFGNTSSFGGSGVSENSFYLNGFPITNPLSQLGSMELPFGAIQQASVMTGGFGAEYGRSIGGVLSVTSKSGTNTWEGGAMYSIEPASMRASYKNINYAKTGDVNNVGTDGKLDLRRDNRSVSSQQYGAYLGGPIIKDKLFMFIAGDQTIGKDSYVGSTSVTNPATINQSGWNRNRSQENRWLGKLDWNINDDHRLEFTSAGDSSQTRYQKYGYTLNPNNPNAAAQLDGVPNGQLYSSAVGKNLGPTDPEFPGTPGATVNMLKYTGNLTDNLVITGLYGVLKSKHGVSYEALGANAGTGGVPPTITYGTTAKWGAIDPALYRNYNIFPGYISSPGEDETKAARFDLEYKLDNHTLRAGIDSAKLNTSAAGQVRSGGSSWAYKYVGAANVGQTINLSGARPGNVADFGGSGTAGYYVSQSIFNSLTSAAAKQSAQYVEDRWQVRKDLLLTLGLRNDSYSNSTGDGAKFVDMKHEVAPRFSASWDANGDASLKIYGSAGRYYLQLPTQVAARAASRSTYTTQEFTYTGIDPNTGVPLGLKAVNTPVSSDGEYGQAKNVQSVVAADLKPNYQDEITLGFEKAFSPDLNFGIKGTYRKLGAGIDDSCDTRPILKFAAEHGIDIQNTGAVNCFIFNPGRDVSLWVDGNDAAGNPVVTGKGQIAHFSAAEIGEPDAKRTYAALDFFAEHPMRNGWYGRINYTLSRSTGNMEGQTRSDTGQTDVGTSAGWDFPEFAPGSDGLLPNDRKHQLKMYGFYQITPEVTVGAFALLQSGRPKLCLGTNDASDNGSNPAYPLGQIYGGPGYGAEYYYCGDKPSPRGSLGRMPWEKRLDLNLAYAPAYLKGFTVKVDVFNVLNKQVPISTNPTYDDGDSSVITAKYGEVMSYQSPRYAKFTVEYNHKF</sequence>
<dbReference type="InterPro" id="IPR012910">
    <property type="entry name" value="Plug_dom"/>
</dbReference>
<keyword evidence="7 11" id="KW-0675">Receptor</keyword>
<dbReference type="GO" id="GO:0009279">
    <property type="term" value="C:cell outer membrane"/>
    <property type="evidence" value="ECO:0007669"/>
    <property type="project" value="UniProtKB-SubCell"/>
</dbReference>
<keyword evidence="6" id="KW-0472">Membrane</keyword>
<keyword evidence="4" id="KW-1134">Transmembrane beta strand</keyword>
<dbReference type="Gene3D" id="2.40.170.20">
    <property type="entry name" value="TonB-dependent receptor, beta-barrel domain"/>
    <property type="match status" value="1"/>
</dbReference>
<dbReference type="PANTHER" id="PTHR30069:SF46">
    <property type="entry name" value="OAR PROTEIN"/>
    <property type="match status" value="1"/>
</dbReference>
<dbReference type="RefSeq" id="WP_161048811.1">
    <property type="nucleotide sequence ID" value="NZ_WWCR01000001.1"/>
</dbReference>
<evidence type="ECO:0000256" key="2">
    <source>
        <dbReference type="ARBA" id="ARBA00009810"/>
    </source>
</evidence>
<dbReference type="Pfam" id="PF07715">
    <property type="entry name" value="Plug"/>
    <property type="match status" value="1"/>
</dbReference>
<evidence type="ECO:0000313" key="14">
    <source>
        <dbReference type="Proteomes" id="UP000469734"/>
    </source>
</evidence>
<evidence type="ECO:0000256" key="8">
    <source>
        <dbReference type="ARBA" id="ARBA00023237"/>
    </source>
</evidence>
<dbReference type="InterPro" id="IPR039426">
    <property type="entry name" value="TonB-dep_rcpt-like"/>
</dbReference>
<feature type="domain" description="TonB-dependent transporter Oar-like beta-barrel" evidence="10">
    <location>
        <begin position="635"/>
        <end position="917"/>
    </location>
</feature>
<comment type="caution">
    <text evidence="11">The sequence shown here is derived from an EMBL/GenBank/DDBJ whole genome shotgun (WGS) entry which is preliminary data.</text>
</comment>
<dbReference type="Pfam" id="PF25183">
    <property type="entry name" value="OMP_b-brl_4"/>
    <property type="match status" value="2"/>
</dbReference>
<reference evidence="13 14" key="1">
    <citation type="submission" date="2019-12" db="EMBL/GenBank/DDBJ databases">
        <title>Novel species isolated from a subtropical stream in China.</title>
        <authorList>
            <person name="Lu H."/>
        </authorList>
    </citation>
    <scope>NUCLEOTIDE SEQUENCE [LARGE SCALE GENOMIC DNA]</scope>
    <source>
        <strain evidence="12 13">FT109W</strain>
        <strain evidence="11 14">FT134W</strain>
    </source>
</reference>
<dbReference type="InterPro" id="IPR037066">
    <property type="entry name" value="Plug_dom_sf"/>
</dbReference>
<keyword evidence="8" id="KW-0998">Cell outer membrane</keyword>
<evidence type="ECO:0000256" key="3">
    <source>
        <dbReference type="ARBA" id="ARBA00022448"/>
    </source>
</evidence>
<dbReference type="Gene3D" id="2.60.40.1120">
    <property type="entry name" value="Carboxypeptidase-like, regulatory domain"/>
    <property type="match status" value="1"/>
</dbReference>
<comment type="subcellular location">
    <subcellularLocation>
        <location evidence="1">Cell outer membrane</location>
        <topology evidence="1">Multi-pass membrane protein</topology>
    </subcellularLocation>
</comment>